<name>A0A1T1HGB8_OCELI</name>
<organism evidence="2 3">
    <name type="scientific">Oceanospirillum linum</name>
    <dbReference type="NCBI Taxonomy" id="966"/>
    <lineage>
        <taxon>Bacteria</taxon>
        <taxon>Pseudomonadati</taxon>
        <taxon>Pseudomonadota</taxon>
        <taxon>Gammaproteobacteria</taxon>
        <taxon>Oceanospirillales</taxon>
        <taxon>Oceanospirillaceae</taxon>
        <taxon>Oceanospirillum</taxon>
    </lineage>
</organism>
<sequence length="77" mass="8859">MGVTTVRVTGKTPITRSNQAIKINKTAQQQEEDSADRVLQSITDYPDQNRLEERGNRYQLKSLTDAMFIIKILFFLI</sequence>
<dbReference type="STRING" id="966.BTA35_0205100"/>
<dbReference type="EMBL" id="MTSD02000001">
    <property type="protein sequence ID" value="OOV88846.1"/>
    <property type="molecule type" value="Genomic_DNA"/>
</dbReference>
<evidence type="ECO:0000256" key="1">
    <source>
        <dbReference type="SAM" id="MobiDB-lite"/>
    </source>
</evidence>
<protein>
    <submittedName>
        <fullName evidence="2">Uncharacterized protein</fullName>
    </submittedName>
</protein>
<dbReference type="Proteomes" id="UP000190064">
    <property type="component" value="Unassembled WGS sequence"/>
</dbReference>
<comment type="caution">
    <text evidence="2">The sequence shown here is derived from an EMBL/GenBank/DDBJ whole genome shotgun (WGS) entry which is preliminary data.</text>
</comment>
<gene>
    <name evidence="2" type="ORF">BTA35_0205100</name>
</gene>
<accession>A0A1T1HGB8</accession>
<reference evidence="2" key="1">
    <citation type="submission" date="2017-02" db="EMBL/GenBank/DDBJ databases">
        <title>Draft Genome Sequence of the Salt Water Bacterium Oceanospirillum linum ATCC 11336.</title>
        <authorList>
            <person name="Trachtenberg A.M."/>
            <person name="Carney J.G."/>
            <person name="Linnane J.D."/>
            <person name="Rheaume B.A."/>
            <person name="Pitts N.L."/>
            <person name="Mykles D.L."/>
            <person name="Maclea K.S."/>
        </authorList>
    </citation>
    <scope>NUCLEOTIDE SEQUENCE [LARGE SCALE GENOMIC DNA]</scope>
    <source>
        <strain evidence="2">ATCC 11336</strain>
    </source>
</reference>
<dbReference type="AlphaFoldDB" id="A0A1T1HGB8"/>
<proteinExistence type="predicted"/>
<evidence type="ECO:0000313" key="3">
    <source>
        <dbReference type="Proteomes" id="UP000190064"/>
    </source>
</evidence>
<evidence type="ECO:0000313" key="2">
    <source>
        <dbReference type="EMBL" id="OOV88846.1"/>
    </source>
</evidence>
<feature type="region of interest" description="Disordered" evidence="1">
    <location>
        <begin position="17"/>
        <end position="37"/>
    </location>
</feature>
<feature type="compositionally biased region" description="Polar residues" evidence="1">
    <location>
        <begin position="17"/>
        <end position="29"/>
    </location>
</feature>
<keyword evidence="3" id="KW-1185">Reference proteome</keyword>